<proteinExistence type="predicted"/>
<dbReference type="AlphaFoldDB" id="H1DIU7"/>
<keyword evidence="3 6" id="KW-0812">Transmembrane</keyword>
<evidence type="ECO:0000256" key="2">
    <source>
        <dbReference type="ARBA" id="ARBA00022475"/>
    </source>
</evidence>
<gene>
    <name evidence="9" type="ORF">HMPREF9449_02326</name>
</gene>
<keyword evidence="4 6" id="KW-1133">Transmembrane helix</keyword>
<comment type="subcellular location">
    <subcellularLocation>
        <location evidence="1">Cell membrane</location>
        <topology evidence="1">Multi-pass membrane protein</topology>
    </subcellularLocation>
</comment>
<keyword evidence="10" id="KW-1185">Reference proteome</keyword>
<dbReference type="Proteomes" id="UP000004892">
    <property type="component" value="Unassembled WGS sequence"/>
</dbReference>
<evidence type="ECO:0000259" key="7">
    <source>
        <dbReference type="Pfam" id="PF02687"/>
    </source>
</evidence>
<dbReference type="GeneID" id="98069870"/>
<dbReference type="RefSeq" id="WP_009137472.1">
    <property type="nucleotide sequence ID" value="NZ_JH594596.1"/>
</dbReference>
<feature type="transmembrane region" description="Helical" evidence="6">
    <location>
        <begin position="676"/>
        <end position="698"/>
    </location>
</feature>
<dbReference type="Pfam" id="PF12704">
    <property type="entry name" value="MacB_PCD"/>
    <property type="match status" value="1"/>
</dbReference>
<feature type="domain" description="MacB-like periplasmic core" evidence="8">
    <location>
        <begin position="22"/>
        <end position="224"/>
    </location>
</feature>
<dbReference type="STRING" id="742817.HMPREF9449_02326"/>
<feature type="transmembrane region" description="Helical" evidence="6">
    <location>
        <begin position="252"/>
        <end position="278"/>
    </location>
</feature>
<dbReference type="eggNOG" id="COG0577">
    <property type="taxonomic scope" value="Bacteria"/>
</dbReference>
<evidence type="ECO:0000256" key="3">
    <source>
        <dbReference type="ARBA" id="ARBA00022692"/>
    </source>
</evidence>
<dbReference type="Pfam" id="PF02687">
    <property type="entry name" value="FtsX"/>
    <property type="match status" value="2"/>
</dbReference>
<evidence type="ECO:0000256" key="6">
    <source>
        <dbReference type="SAM" id="Phobius"/>
    </source>
</evidence>
<evidence type="ECO:0000256" key="1">
    <source>
        <dbReference type="ARBA" id="ARBA00004651"/>
    </source>
</evidence>
<accession>H1DIU7</accession>
<evidence type="ECO:0000313" key="9">
    <source>
        <dbReference type="EMBL" id="EHP46709.1"/>
    </source>
</evidence>
<dbReference type="InterPro" id="IPR050250">
    <property type="entry name" value="Macrolide_Exporter_MacB"/>
</dbReference>
<dbReference type="GO" id="GO:0022857">
    <property type="term" value="F:transmembrane transporter activity"/>
    <property type="evidence" value="ECO:0007669"/>
    <property type="project" value="TreeGrafter"/>
</dbReference>
<feature type="domain" description="ABC3 transporter permease C-terminal" evidence="7">
    <location>
        <begin position="637"/>
        <end position="745"/>
    </location>
</feature>
<evidence type="ECO:0000259" key="8">
    <source>
        <dbReference type="Pfam" id="PF12704"/>
    </source>
</evidence>
<feature type="transmembrane region" description="Helical" evidence="6">
    <location>
        <begin position="349"/>
        <end position="378"/>
    </location>
</feature>
<evidence type="ECO:0000256" key="4">
    <source>
        <dbReference type="ARBA" id="ARBA00022989"/>
    </source>
</evidence>
<dbReference type="EMBL" id="ADMC01000025">
    <property type="protein sequence ID" value="EHP46709.1"/>
    <property type="molecule type" value="Genomic_DNA"/>
</dbReference>
<dbReference type="PANTHER" id="PTHR30572">
    <property type="entry name" value="MEMBRANE COMPONENT OF TRANSPORTER-RELATED"/>
    <property type="match status" value="1"/>
</dbReference>
<feature type="transmembrane region" description="Helical" evidence="6">
    <location>
        <begin position="390"/>
        <end position="413"/>
    </location>
</feature>
<organism evidence="9 10">
    <name type="scientific">Odoribacter laneus YIT 12061</name>
    <dbReference type="NCBI Taxonomy" id="742817"/>
    <lineage>
        <taxon>Bacteria</taxon>
        <taxon>Pseudomonadati</taxon>
        <taxon>Bacteroidota</taxon>
        <taxon>Bacteroidia</taxon>
        <taxon>Bacteroidales</taxon>
        <taxon>Odoribacteraceae</taxon>
        <taxon>Odoribacter</taxon>
    </lineage>
</organism>
<protein>
    <recommendedName>
        <fullName evidence="11">ABC3 transporter permease protein domain-containing protein</fullName>
    </recommendedName>
</protein>
<keyword evidence="2" id="KW-1003">Cell membrane</keyword>
<feature type="transmembrane region" description="Helical" evidence="6">
    <location>
        <begin position="633"/>
        <end position="655"/>
    </location>
</feature>
<dbReference type="GO" id="GO:0005886">
    <property type="term" value="C:plasma membrane"/>
    <property type="evidence" value="ECO:0007669"/>
    <property type="project" value="UniProtKB-SubCell"/>
</dbReference>
<keyword evidence="5 6" id="KW-0472">Membrane</keyword>
<evidence type="ECO:0000313" key="10">
    <source>
        <dbReference type="Proteomes" id="UP000004892"/>
    </source>
</evidence>
<dbReference type="PATRIC" id="fig|742817.3.peg.2490"/>
<dbReference type="InterPro" id="IPR003838">
    <property type="entry name" value="ABC3_permease_C"/>
</dbReference>
<dbReference type="HOGENOM" id="CLU_008713_1_0_10"/>
<evidence type="ECO:0008006" key="11">
    <source>
        <dbReference type="Google" id="ProtNLM"/>
    </source>
</evidence>
<dbReference type="PANTHER" id="PTHR30572:SF18">
    <property type="entry name" value="ABC-TYPE MACROLIDE FAMILY EXPORT SYSTEM PERMEASE COMPONENT 2"/>
    <property type="match status" value="1"/>
</dbReference>
<reference evidence="9 10" key="1">
    <citation type="submission" date="2012-01" db="EMBL/GenBank/DDBJ databases">
        <title>The Genome Sequence of Odoribacter laneus YIT 12061.</title>
        <authorList>
            <consortium name="The Broad Institute Genome Sequencing Platform"/>
            <person name="Earl A."/>
            <person name="Ward D."/>
            <person name="Feldgarden M."/>
            <person name="Gevers D."/>
            <person name="Morotomi M."/>
            <person name="Young S.K."/>
            <person name="Zeng Q."/>
            <person name="Gargeya S."/>
            <person name="Fitzgerald M."/>
            <person name="Haas B."/>
            <person name="Abouelleil A."/>
            <person name="Alvarado L."/>
            <person name="Arachchi H.M."/>
            <person name="Berlin A."/>
            <person name="Chapman S.B."/>
            <person name="Gearin G."/>
            <person name="Goldberg J."/>
            <person name="Griggs A."/>
            <person name="Gujja S."/>
            <person name="Hansen M."/>
            <person name="Heiman D."/>
            <person name="Howarth C."/>
            <person name="Larimer J."/>
            <person name="Lui A."/>
            <person name="MacDonald P.J.P."/>
            <person name="McCowen C."/>
            <person name="Montmayeur A."/>
            <person name="Murphy C."/>
            <person name="Neiman D."/>
            <person name="Pearson M."/>
            <person name="Priest M."/>
            <person name="Roberts A."/>
            <person name="Saif S."/>
            <person name="Shea T."/>
            <person name="Sisk P."/>
            <person name="Stolte C."/>
            <person name="Sykes S."/>
            <person name="Wortman J."/>
            <person name="Nusbaum C."/>
            <person name="Birren B."/>
        </authorList>
    </citation>
    <scope>NUCLEOTIDE SEQUENCE [LARGE SCALE GENOMIC DNA]</scope>
    <source>
        <strain evidence="9 10">YIT 12061</strain>
    </source>
</reference>
<name>H1DIU7_9BACT</name>
<sequence>MKKLLYILREIFKFRNTTFTKVISLTIGLFVGVMAFSYCTFEMNYDNFHKDAEHIFRIGTPEGDNGSRAPLISELKQEMPEIKEVTCFSRRQVYTYQTPKHTFYVNTIFADTSFFRIFSFQVLSGNPHTDLNDPHKIFISQKWARILFGEAEPRGQEILCKGKLLTVAGVFQDIPRNSHLMNLTIIRSMESLGNKSWEGPRSFQSYLQLKPHTDLKSVEQKVQAIANRHEKNPTSINYILQPLQELHLKYGWGYSYVIIVGGLGFIIVLVSALNYILIAISDLVHKAKEIGIHKVNGASTTDVFYMFLTETILLLLLAGLLSIGFIWGNRSFFENIMYINYADIFNTEAIFTICIFILFLILVTGVIPARIFAIVPILQIFRQAHSRHHYWKYALLWCQFASACLLITLVIIFTSQFRTLMNRDLGYSMERLYCAEIYCGDPYPTMASVKAEISRLPFVSGITFVDILPLWVGTTTLYDANQQGITESCVLYTDKDFFPVMGIPILEGENPENALSKANGAIVNEKFIAHLKNIGKGNENLFLYKKPLQIESICRDFQVQSLYASQQPLVIQKLTEPDTASLTSVLIRLQQNKPEDITLLQHKLKETSKRLISFEFYKYKHQASYEEEEDMCLTVQIFACLAIVIAILGLTGFTGDEVARRTKEIAIRKVNGASSLSITLLLLQNICYLALFSIPFALAGAYYFGSFWLEDFAYRIPLNLWILAGGAFFTLLIILITVLLKSQKGIRARPAKALKSE</sequence>
<comment type="caution">
    <text evidence="9">The sequence shown here is derived from an EMBL/GenBank/DDBJ whole genome shotgun (WGS) entry which is preliminary data.</text>
</comment>
<feature type="domain" description="ABC3 transporter permease C-terminal" evidence="7">
    <location>
        <begin position="263"/>
        <end position="371"/>
    </location>
</feature>
<feature type="transmembrane region" description="Helical" evidence="6">
    <location>
        <begin position="21"/>
        <end position="38"/>
    </location>
</feature>
<evidence type="ECO:0000256" key="5">
    <source>
        <dbReference type="ARBA" id="ARBA00023136"/>
    </source>
</evidence>
<feature type="transmembrane region" description="Helical" evidence="6">
    <location>
        <begin position="718"/>
        <end position="740"/>
    </location>
</feature>
<feature type="transmembrane region" description="Helical" evidence="6">
    <location>
        <begin position="303"/>
        <end position="329"/>
    </location>
</feature>
<dbReference type="InterPro" id="IPR025857">
    <property type="entry name" value="MacB_PCD"/>
</dbReference>